<gene>
    <name evidence="9" type="primary">IL19</name>
</gene>
<dbReference type="GO" id="GO:0005125">
    <property type="term" value="F:cytokine activity"/>
    <property type="evidence" value="ECO:0007669"/>
    <property type="project" value="UniProtKB-UniRule"/>
</dbReference>
<comment type="similarity">
    <text evidence="2 8">Belongs to the IL-10 family.</text>
</comment>
<dbReference type="InterPro" id="IPR020423">
    <property type="entry name" value="IL-10_CS"/>
</dbReference>
<dbReference type="Gene3D" id="1.20.1250.10">
    <property type="match status" value="1"/>
</dbReference>
<dbReference type="AlphaFoldDB" id="A0A2K6CGK7"/>
<name>A0A2K6CGK7_MACNE</name>
<dbReference type="Proteomes" id="UP000233120">
    <property type="component" value="Unassembled WGS sequence"/>
</dbReference>
<keyword evidence="10" id="KW-1185">Reference proteome</keyword>
<organism evidence="9 10">
    <name type="scientific">Macaca nemestrina</name>
    <name type="common">Pig-tailed macaque</name>
    <dbReference type="NCBI Taxonomy" id="9545"/>
    <lineage>
        <taxon>Eukaryota</taxon>
        <taxon>Metazoa</taxon>
        <taxon>Chordata</taxon>
        <taxon>Craniata</taxon>
        <taxon>Vertebrata</taxon>
        <taxon>Euteleostomi</taxon>
        <taxon>Mammalia</taxon>
        <taxon>Eutheria</taxon>
        <taxon>Euarchontoglires</taxon>
        <taxon>Primates</taxon>
        <taxon>Haplorrhini</taxon>
        <taxon>Catarrhini</taxon>
        <taxon>Cercopithecidae</taxon>
        <taxon>Cercopithecinae</taxon>
        <taxon>Macaca</taxon>
    </lineage>
</organism>
<reference evidence="9" key="1">
    <citation type="submission" date="2025-08" db="UniProtKB">
        <authorList>
            <consortium name="Ensembl"/>
        </authorList>
    </citation>
    <scope>IDENTIFICATION</scope>
</reference>
<dbReference type="InterPro" id="IPR009079">
    <property type="entry name" value="4_helix_cytokine-like_core"/>
</dbReference>
<dbReference type="GO" id="GO:0072593">
    <property type="term" value="P:reactive oxygen species metabolic process"/>
    <property type="evidence" value="ECO:0007669"/>
    <property type="project" value="Ensembl"/>
</dbReference>
<dbReference type="GO" id="GO:2001237">
    <property type="term" value="P:negative regulation of extrinsic apoptotic signaling pathway"/>
    <property type="evidence" value="ECO:0007669"/>
    <property type="project" value="Ensembl"/>
</dbReference>
<comment type="function">
    <text evidence="8">Immune regulatory cytokine.</text>
</comment>
<dbReference type="PROSITE" id="PS00520">
    <property type="entry name" value="INTERLEUKIN_10"/>
    <property type="match status" value="1"/>
</dbReference>
<evidence type="ECO:0000256" key="1">
    <source>
        <dbReference type="ARBA" id="ARBA00004613"/>
    </source>
</evidence>
<dbReference type="FunFam" id="1.20.1250.10:FF:000019">
    <property type="entry name" value="Interleukin 20"/>
    <property type="match status" value="1"/>
</dbReference>
<evidence type="ECO:0000256" key="8">
    <source>
        <dbReference type="RuleBase" id="RU368043"/>
    </source>
</evidence>
<feature type="disulfide bond" evidence="7">
    <location>
        <begin position="113"/>
        <end position="166"/>
    </location>
</feature>
<evidence type="ECO:0000313" key="9">
    <source>
        <dbReference type="Ensembl" id="ENSMNEP00000022773.1"/>
    </source>
</evidence>
<evidence type="ECO:0000256" key="6">
    <source>
        <dbReference type="ARBA" id="ARBA00023157"/>
    </source>
</evidence>
<accession>A0A2K6CGK7</accession>
<reference evidence="9" key="2">
    <citation type="submission" date="2025-09" db="UniProtKB">
        <authorList>
            <consortium name="Ensembl"/>
        </authorList>
    </citation>
    <scope>IDENTIFICATION</scope>
</reference>
<dbReference type="Pfam" id="PF00726">
    <property type="entry name" value="IL10"/>
    <property type="match status" value="1"/>
</dbReference>
<dbReference type="GO" id="GO:2001244">
    <property type="term" value="P:positive regulation of intrinsic apoptotic signaling pathway"/>
    <property type="evidence" value="ECO:0007669"/>
    <property type="project" value="Ensembl"/>
</dbReference>
<evidence type="ECO:0000256" key="7">
    <source>
        <dbReference type="PIRSR" id="PIRSR620443-51"/>
    </source>
</evidence>
<dbReference type="GeneTree" id="ENSGT00950000183124"/>
<feature type="disulfide bond" evidence="7">
    <location>
        <begin position="65"/>
        <end position="158"/>
    </location>
</feature>
<comment type="subcellular location">
    <subcellularLocation>
        <location evidence="1 8">Secreted</location>
    </subcellularLocation>
</comment>
<dbReference type="SUPFAM" id="SSF47266">
    <property type="entry name" value="4-helical cytokines"/>
    <property type="match status" value="1"/>
</dbReference>
<proteinExistence type="inferred from homology"/>
<dbReference type="GO" id="GO:0010989">
    <property type="term" value="P:negative regulation of low-density lipoprotein particle clearance"/>
    <property type="evidence" value="ECO:0007669"/>
    <property type="project" value="Ensembl"/>
</dbReference>
<keyword evidence="3 8" id="KW-0202">Cytokine</keyword>
<dbReference type="STRING" id="9545.ENSMNEP00000022773"/>
<keyword evidence="5" id="KW-0732">Signal</keyword>
<dbReference type="GO" id="GO:0005615">
    <property type="term" value="C:extracellular space"/>
    <property type="evidence" value="ECO:0007669"/>
    <property type="project" value="UniProtKB-UniRule"/>
</dbReference>
<dbReference type="PANTHER" id="PTHR48482:SF3">
    <property type="entry name" value="INTERLEUKIN-19"/>
    <property type="match status" value="1"/>
</dbReference>
<dbReference type="Ensembl" id="ENSMNET00000047029.1">
    <property type="protein sequence ID" value="ENSMNEP00000022773.1"/>
    <property type="gene ID" value="ENSMNEG00000035037.1"/>
</dbReference>
<dbReference type="PRINTS" id="PR01934">
    <property type="entry name" value="INTRLEUKIN19"/>
</dbReference>
<dbReference type="PANTHER" id="PTHR48482">
    <property type="entry name" value="INTERLEUKIN-19-RELATED"/>
    <property type="match status" value="1"/>
</dbReference>
<keyword evidence="6 7" id="KW-1015">Disulfide bond</keyword>
<evidence type="ECO:0000313" key="10">
    <source>
        <dbReference type="Proteomes" id="UP000233120"/>
    </source>
</evidence>
<sequence>MCTKGAFPHRSASSLPLTCVHTYIVCVPVLWGSVPWGMKLQCVSLWLLGTILMLCSVDNHGLRRCLISTDMDHIEDSFQEIKRAIQAKDTFPNVTILSTLETLQIIKPLDVCCVTKNLLAFYVDRVFKDHQEPNPKILRKISSIANSFLYMQKTLRQCQEQRQCHCRQEVTNVTRVIHDNYDQLEVRSAAVKSLGELDIFLAWIAKNHEVTSSA</sequence>
<dbReference type="InterPro" id="IPR020443">
    <property type="entry name" value="IL-10/19/20/24/26"/>
</dbReference>
<feature type="disulfide bond" evidence="7">
    <location>
        <begin position="112"/>
        <end position="164"/>
    </location>
</feature>
<evidence type="ECO:0000256" key="4">
    <source>
        <dbReference type="ARBA" id="ARBA00022525"/>
    </source>
</evidence>
<evidence type="ECO:0000256" key="5">
    <source>
        <dbReference type="ARBA" id="ARBA00022729"/>
    </source>
</evidence>
<evidence type="ECO:0000256" key="2">
    <source>
        <dbReference type="ARBA" id="ARBA00008813"/>
    </source>
</evidence>
<dbReference type="InterPro" id="IPR020421">
    <property type="entry name" value="IL-19"/>
</dbReference>
<protein>
    <recommendedName>
        <fullName evidence="8">Interleukin family protein</fullName>
    </recommendedName>
</protein>
<evidence type="ECO:0000256" key="3">
    <source>
        <dbReference type="ARBA" id="ARBA00022514"/>
    </source>
</evidence>
<keyword evidence="4 8" id="KW-0964">Secreted</keyword>